<proteinExistence type="predicted"/>
<dbReference type="EMBL" id="GDJX01003925">
    <property type="protein sequence ID" value="JAT64011.1"/>
    <property type="molecule type" value="Transcribed_RNA"/>
</dbReference>
<dbReference type="Gene3D" id="1.10.8.430">
    <property type="entry name" value="Helical domain of apoptotic protease-activating factors"/>
    <property type="match status" value="1"/>
</dbReference>
<dbReference type="InterPro" id="IPR027417">
    <property type="entry name" value="P-loop_NTPase"/>
</dbReference>
<evidence type="ECO:0000313" key="3">
    <source>
        <dbReference type="EMBL" id="JAT64011.1"/>
    </source>
</evidence>
<feature type="compositionally biased region" description="Basic and acidic residues" evidence="1">
    <location>
        <begin position="112"/>
        <end position="122"/>
    </location>
</feature>
<dbReference type="GO" id="GO:0043531">
    <property type="term" value="F:ADP binding"/>
    <property type="evidence" value="ECO:0007669"/>
    <property type="project" value="InterPro"/>
</dbReference>
<dbReference type="InterPro" id="IPR002182">
    <property type="entry name" value="NB-ARC"/>
</dbReference>
<dbReference type="InterPro" id="IPR042197">
    <property type="entry name" value="Apaf_helical"/>
</dbReference>
<dbReference type="SUPFAM" id="SSF52540">
    <property type="entry name" value="P-loop containing nucleoside triphosphate hydrolases"/>
    <property type="match status" value="1"/>
</dbReference>
<organism evidence="3">
    <name type="scientific">Anthurium amnicola</name>
    <dbReference type="NCBI Taxonomy" id="1678845"/>
    <lineage>
        <taxon>Eukaryota</taxon>
        <taxon>Viridiplantae</taxon>
        <taxon>Streptophyta</taxon>
        <taxon>Embryophyta</taxon>
        <taxon>Tracheophyta</taxon>
        <taxon>Spermatophyta</taxon>
        <taxon>Magnoliopsida</taxon>
        <taxon>Liliopsida</taxon>
        <taxon>Araceae</taxon>
        <taxon>Pothoideae</taxon>
        <taxon>Potheae</taxon>
        <taxon>Anthurium</taxon>
    </lineage>
</organism>
<evidence type="ECO:0000259" key="2">
    <source>
        <dbReference type="Pfam" id="PF00931"/>
    </source>
</evidence>
<feature type="domain" description="NB-ARC" evidence="2">
    <location>
        <begin position="141"/>
        <end position="259"/>
    </location>
</feature>
<name>A0A1D1ZAW2_9ARAE</name>
<dbReference type="Gene3D" id="3.40.50.300">
    <property type="entry name" value="P-loop containing nucleotide triphosphate hydrolases"/>
    <property type="match status" value="1"/>
</dbReference>
<accession>A0A1D1ZAW2</accession>
<dbReference type="Pfam" id="PF00931">
    <property type="entry name" value="NB-ARC"/>
    <property type="match status" value="1"/>
</dbReference>
<feature type="region of interest" description="Disordered" evidence="1">
    <location>
        <begin position="101"/>
        <end position="123"/>
    </location>
</feature>
<sequence length="400" mass="44659">MADEVVKLIDKFNNLLQEEKGKFPCRGKLKKIGEDLDPLKSAVTGDLSEGIIKEAKELLDELHGILKECLEHKNDTCAGNFKAVSAWPRLRGLTKRLEKIRGGTAQGSAGEGKPEESSKEARPYQWTSSYIELEKIYGMDQQAKDVVDHLEKTTSFSAVGIVGLLGSGKTALAQKVFMDERVMDKFALRLWVCISPDHCQPEEVVKRMLDNLGVGLDEVEGVLTEHCGPGKLERVGVLLFILYNVLVDNSYLIVFDDVRSDLEPPKEKWYHNLALQPPMDREWTDRLAYGLPKDDLGGGSAVVVTSRSEDVGRAMVGSGGMVHRMRPLQDELLEDGWTVFEKAFREEAGEEVQMDAEWEEMKRLIVEKCNGLPLALKVAGQKLASKKKLEHRDMPPPTSN</sequence>
<protein>
    <submittedName>
        <fullName evidence="3">Disease resistance RPP13-like protein 4</fullName>
    </submittedName>
</protein>
<dbReference type="AlphaFoldDB" id="A0A1D1ZAW2"/>
<reference evidence="3" key="1">
    <citation type="submission" date="2015-07" db="EMBL/GenBank/DDBJ databases">
        <title>Transcriptome Assembly of Anthurium amnicola.</title>
        <authorList>
            <person name="Suzuki J."/>
        </authorList>
    </citation>
    <scope>NUCLEOTIDE SEQUENCE</scope>
</reference>
<dbReference type="PRINTS" id="PR00364">
    <property type="entry name" value="DISEASERSIST"/>
</dbReference>
<dbReference type="PANTHER" id="PTHR36766:SF64">
    <property type="entry name" value="OS12G0206100 PROTEIN"/>
    <property type="match status" value="1"/>
</dbReference>
<dbReference type="PANTHER" id="PTHR36766">
    <property type="entry name" value="PLANT BROAD-SPECTRUM MILDEW RESISTANCE PROTEIN RPW8"/>
    <property type="match status" value="1"/>
</dbReference>
<evidence type="ECO:0000256" key="1">
    <source>
        <dbReference type="SAM" id="MobiDB-lite"/>
    </source>
</evidence>
<gene>
    <name evidence="3" type="primary">RPP13L4_0</name>
    <name evidence="3" type="ORF">g.84435</name>
</gene>